<feature type="domain" description="Peptidoglycan recognition protein family" evidence="5">
    <location>
        <begin position="92"/>
        <end position="234"/>
    </location>
</feature>
<organism evidence="6">
    <name type="scientific">Locusta migratoria</name>
    <name type="common">Migratory locust</name>
    <dbReference type="NCBI Taxonomy" id="7004"/>
    <lineage>
        <taxon>Eukaryota</taxon>
        <taxon>Metazoa</taxon>
        <taxon>Ecdysozoa</taxon>
        <taxon>Arthropoda</taxon>
        <taxon>Hexapoda</taxon>
        <taxon>Insecta</taxon>
        <taxon>Pterygota</taxon>
        <taxon>Neoptera</taxon>
        <taxon>Polyneoptera</taxon>
        <taxon>Orthoptera</taxon>
        <taxon>Caelifera</taxon>
        <taxon>Acrididea</taxon>
        <taxon>Acridomorpha</taxon>
        <taxon>Acridoidea</taxon>
        <taxon>Acrididae</taxon>
        <taxon>Oedipodinae</taxon>
        <taxon>Locusta</taxon>
    </lineage>
</organism>
<evidence type="ECO:0000256" key="3">
    <source>
        <dbReference type="ARBA" id="ARBA00022859"/>
    </source>
</evidence>
<feature type="transmembrane region" description="Helical" evidence="4">
    <location>
        <begin position="27"/>
        <end position="52"/>
    </location>
</feature>
<dbReference type="Gene3D" id="3.40.80.10">
    <property type="entry name" value="Peptidoglycan recognition protein-like"/>
    <property type="match status" value="1"/>
</dbReference>
<evidence type="ECO:0000256" key="2">
    <source>
        <dbReference type="ARBA" id="ARBA00022588"/>
    </source>
</evidence>
<sequence length="274" mass="30017">MDAPDGACILEKGDGGKHVPLWRRKCVQLLVCLAALLVIVIILIVILISVLLPGFAALTAYKATGTHLPSTEDSPASAPVPAIDEFTLGDGRPITRRSQWTSLQPGFRRPLPHPTPYVVIGHTGGPACTDIPQCYNLLSAYRYIHETSWEQPDIMFNFFIDVNGNVYEGCGWDTTNIHESWVSRCNLAVALLGNFVDEDVTTEMMDSLRQLLDLGVELGKLDPQYRLVAQNQLMSTLSPGTNALRAISTWPNRCLDHCDEGVQCGARDTDGLDA</sequence>
<keyword evidence="4" id="KW-1133">Transmembrane helix</keyword>
<keyword evidence="4" id="KW-0472">Membrane</keyword>
<dbReference type="GO" id="GO:0009253">
    <property type="term" value="P:peptidoglycan catabolic process"/>
    <property type="evidence" value="ECO:0007669"/>
    <property type="project" value="InterPro"/>
</dbReference>
<dbReference type="InterPro" id="IPR002502">
    <property type="entry name" value="Amidase_domain"/>
</dbReference>
<dbReference type="SUPFAM" id="SSF55846">
    <property type="entry name" value="N-acetylmuramoyl-L-alanine amidase-like"/>
    <property type="match status" value="1"/>
</dbReference>
<dbReference type="PANTHER" id="PTHR11022:SF74">
    <property type="entry name" value="PEPTIDOGLYCAN-RECOGNITION PROTEIN SA"/>
    <property type="match status" value="1"/>
</dbReference>
<dbReference type="GO" id="GO:0045087">
    <property type="term" value="P:innate immune response"/>
    <property type="evidence" value="ECO:0007669"/>
    <property type="project" value="UniProtKB-KW"/>
</dbReference>
<dbReference type="EMBL" id="KX353920">
    <property type="protein sequence ID" value="APD13828.1"/>
    <property type="molecule type" value="mRNA"/>
</dbReference>
<dbReference type="GO" id="GO:0008270">
    <property type="term" value="F:zinc ion binding"/>
    <property type="evidence" value="ECO:0007669"/>
    <property type="project" value="InterPro"/>
</dbReference>
<protein>
    <submittedName>
        <fullName evidence="6">PGRP-SA</fullName>
    </submittedName>
</protein>
<dbReference type="SMR" id="A0A1J0M093"/>
<evidence type="ECO:0000256" key="4">
    <source>
        <dbReference type="SAM" id="Phobius"/>
    </source>
</evidence>
<keyword evidence="2" id="KW-0399">Innate immunity</keyword>
<proteinExistence type="evidence at transcript level"/>
<evidence type="ECO:0000256" key="1">
    <source>
        <dbReference type="ARBA" id="ARBA00007553"/>
    </source>
</evidence>
<dbReference type="InterPro" id="IPR015510">
    <property type="entry name" value="PGRP"/>
</dbReference>
<evidence type="ECO:0000259" key="5">
    <source>
        <dbReference type="SMART" id="SM00701"/>
    </source>
</evidence>
<name>A0A1J0M093_LOCMI</name>
<accession>A0A1J0M093</accession>
<dbReference type="Pfam" id="PF01510">
    <property type="entry name" value="Amidase_2"/>
    <property type="match status" value="1"/>
</dbReference>
<keyword evidence="3" id="KW-0391">Immunity</keyword>
<comment type="similarity">
    <text evidence="1">Belongs to the N-acetylmuramoyl-L-alanine amidase 2 family.</text>
</comment>
<dbReference type="InterPro" id="IPR006619">
    <property type="entry name" value="PGRP_domain_met/bac"/>
</dbReference>
<dbReference type="InterPro" id="IPR036505">
    <property type="entry name" value="Amidase/PGRP_sf"/>
</dbReference>
<reference evidence="6" key="1">
    <citation type="submission" date="2016-06" db="EMBL/GenBank/DDBJ databases">
        <title>Activates PGRPs-Mediated Immune Response in Locusta migratoria.</title>
        <authorList>
            <person name="Han P."/>
            <person name="Fan J."/>
            <person name="Ma E."/>
            <person name="Zhang J."/>
        </authorList>
    </citation>
    <scope>NUCLEOTIDE SEQUENCE</scope>
</reference>
<dbReference type="CDD" id="cd06583">
    <property type="entry name" value="PGRP"/>
    <property type="match status" value="1"/>
</dbReference>
<dbReference type="AlphaFoldDB" id="A0A1J0M093"/>
<dbReference type="GO" id="GO:0008745">
    <property type="term" value="F:N-acetylmuramoyl-L-alanine amidase activity"/>
    <property type="evidence" value="ECO:0007669"/>
    <property type="project" value="InterPro"/>
</dbReference>
<evidence type="ECO:0000313" key="6">
    <source>
        <dbReference type="EMBL" id="APD13828.1"/>
    </source>
</evidence>
<dbReference type="PANTHER" id="PTHR11022">
    <property type="entry name" value="PEPTIDOGLYCAN RECOGNITION PROTEIN"/>
    <property type="match status" value="1"/>
</dbReference>
<keyword evidence="4" id="KW-0812">Transmembrane</keyword>
<dbReference type="SMART" id="SM00701">
    <property type="entry name" value="PGRP"/>
    <property type="match status" value="1"/>
</dbReference>